<dbReference type="InterPro" id="IPR045063">
    <property type="entry name" value="Dynamin_N"/>
</dbReference>
<evidence type="ECO:0000313" key="4">
    <source>
        <dbReference type="Proteomes" id="UP000317046"/>
    </source>
</evidence>
<dbReference type="PANTHER" id="PTHR42698:SF1">
    <property type="entry name" value="GTPASE ERA, MITOCHONDRIAL"/>
    <property type="match status" value="1"/>
</dbReference>
<evidence type="ECO:0000256" key="1">
    <source>
        <dbReference type="SAM" id="MobiDB-lite"/>
    </source>
</evidence>
<dbReference type="EMBL" id="BJLR01000021">
    <property type="protein sequence ID" value="GEA88460.1"/>
    <property type="molecule type" value="Genomic_DNA"/>
</dbReference>
<dbReference type="GO" id="GO:0005525">
    <property type="term" value="F:GTP binding"/>
    <property type="evidence" value="ECO:0007669"/>
    <property type="project" value="InterPro"/>
</dbReference>
<name>A0A4Y3L004_9CELL</name>
<feature type="domain" description="Dynamin N-terminal" evidence="2">
    <location>
        <begin position="107"/>
        <end position="152"/>
    </location>
</feature>
<dbReference type="Proteomes" id="UP000317046">
    <property type="component" value="Unassembled WGS sequence"/>
</dbReference>
<feature type="region of interest" description="Disordered" evidence="1">
    <location>
        <begin position="384"/>
        <end position="409"/>
    </location>
</feature>
<reference evidence="3" key="1">
    <citation type="submission" date="2019-06" db="EMBL/GenBank/DDBJ databases">
        <title>Whole genome shotgun sequence of Cellulomonas cellasea NBRC 3753.</title>
        <authorList>
            <person name="Hosoyama A."/>
            <person name="Uohara A."/>
            <person name="Ohji S."/>
            <person name="Ichikawa N."/>
        </authorList>
    </citation>
    <scope>NUCLEOTIDE SEQUENCE [LARGE SCALE GENOMIC DNA]</scope>
    <source>
        <strain evidence="3">NBRC 3753</strain>
    </source>
</reference>
<protein>
    <recommendedName>
        <fullName evidence="2">Dynamin N-terminal domain-containing protein</fullName>
    </recommendedName>
</protein>
<dbReference type="InterPro" id="IPR027417">
    <property type="entry name" value="P-loop_NTPase"/>
</dbReference>
<organism evidence="3 4">
    <name type="scientific">Cellulomonas cellasea</name>
    <dbReference type="NCBI Taxonomy" id="43670"/>
    <lineage>
        <taxon>Bacteria</taxon>
        <taxon>Bacillati</taxon>
        <taxon>Actinomycetota</taxon>
        <taxon>Actinomycetes</taxon>
        <taxon>Micrococcales</taxon>
        <taxon>Cellulomonadaceae</taxon>
        <taxon>Cellulomonas</taxon>
    </lineage>
</organism>
<keyword evidence="4" id="KW-1185">Reference proteome</keyword>
<sequence length="598" mass="62408">MTGDTRPGGPGVVPAARAFGLFTSARDYRDVSAHAGTAVAEELLVRPLAQMSLLDAVRVLHRDVERTGFPLDIPGVPEARASRARLLDQLADHLVPRLEELSAPAVVVVAGSTGAGKSTLVNSLLGTEVTAAGVLRPTTRRPVLVHHPEDADLLAHHPVLEAVEVVASANVPRGVALLDAPDLDSVLESNRASAHRLLEAADLWLFVTTAARYGDALPWQVLRGAVARGASIAMVLNRVNPASLPTVRGDLLERLRAHGMQGAPLFVVPDVGPHEGLLGSAVVAPINRWLTMLAGPDRARTVIGRTLRGSLAALRPWVDELAEAVQAQADAAQAIAAELDVAAAGPADAARAAVHGGVVADGAVRARWAELTAAGGPLADVVRSSGRVHRSRRAGRRREESVSPLSRDLTRSAAANLTAAGAQAERLVRTHLTGAGAPPGGPSVEALWPAQERKDARVSAADRSARDWVDEAPVVVRAALARARGEGRDAADQRTAKDVARAARRAELTERALGEQGIAAVALAAAAGLEPARALLEDLLGDAGTWARDVLRDELADRAAAQVELERASAAALLDLPDLAEDASSLLRLRLAVLKGLT</sequence>
<dbReference type="GO" id="GO:0000028">
    <property type="term" value="P:ribosomal small subunit assembly"/>
    <property type="evidence" value="ECO:0007669"/>
    <property type="project" value="TreeGrafter"/>
</dbReference>
<evidence type="ECO:0000313" key="3">
    <source>
        <dbReference type="EMBL" id="GEA88460.1"/>
    </source>
</evidence>
<dbReference type="PANTHER" id="PTHR42698">
    <property type="entry name" value="GTPASE ERA"/>
    <property type="match status" value="1"/>
</dbReference>
<dbReference type="GO" id="GO:0043024">
    <property type="term" value="F:ribosomal small subunit binding"/>
    <property type="evidence" value="ECO:0007669"/>
    <property type="project" value="TreeGrafter"/>
</dbReference>
<comment type="caution">
    <text evidence="3">The sequence shown here is derived from an EMBL/GenBank/DDBJ whole genome shotgun (WGS) entry which is preliminary data.</text>
</comment>
<dbReference type="AlphaFoldDB" id="A0A4Y3L004"/>
<accession>A0A4Y3L004</accession>
<feature type="compositionally biased region" description="Basic residues" evidence="1">
    <location>
        <begin position="386"/>
        <end position="396"/>
    </location>
</feature>
<dbReference type="Pfam" id="PF00350">
    <property type="entry name" value="Dynamin_N"/>
    <property type="match status" value="1"/>
</dbReference>
<dbReference type="InterPro" id="IPR005662">
    <property type="entry name" value="GTPase_Era-like"/>
</dbReference>
<evidence type="ECO:0000259" key="2">
    <source>
        <dbReference type="Pfam" id="PF00350"/>
    </source>
</evidence>
<proteinExistence type="predicted"/>
<dbReference type="SUPFAM" id="SSF52540">
    <property type="entry name" value="P-loop containing nucleoside triphosphate hydrolases"/>
    <property type="match status" value="1"/>
</dbReference>
<dbReference type="CDD" id="cd00882">
    <property type="entry name" value="Ras_like_GTPase"/>
    <property type="match status" value="1"/>
</dbReference>
<gene>
    <name evidence="3" type="ORF">CCE01nite_24090</name>
</gene>
<dbReference type="GO" id="GO:0005829">
    <property type="term" value="C:cytosol"/>
    <property type="evidence" value="ECO:0007669"/>
    <property type="project" value="TreeGrafter"/>
</dbReference>
<dbReference type="GO" id="GO:0019843">
    <property type="term" value="F:rRNA binding"/>
    <property type="evidence" value="ECO:0007669"/>
    <property type="project" value="TreeGrafter"/>
</dbReference>
<dbReference type="Gene3D" id="3.40.50.300">
    <property type="entry name" value="P-loop containing nucleotide triphosphate hydrolases"/>
    <property type="match status" value="1"/>
</dbReference>